<sequence>MDQGKDKIRGIPQRRTGSSACGKNCIYIITSKLFLYECNVLALYASEARPISTIFSLKASTVDQIAQKCHFYMPVS</sequence>
<dbReference type="AlphaFoldDB" id="A0A067DPZ3"/>
<accession>A0A067DPZ3</accession>
<reference evidence="1 2" key="1">
    <citation type="submission" date="2014-04" db="EMBL/GenBank/DDBJ databases">
        <authorList>
            <consortium name="International Citrus Genome Consortium"/>
            <person name="Gmitter F."/>
            <person name="Chen C."/>
            <person name="Farmerie W."/>
            <person name="Harkins T."/>
            <person name="Desany B."/>
            <person name="Mohiuddin M."/>
            <person name="Kodira C."/>
            <person name="Borodovsky M."/>
            <person name="Lomsadze A."/>
            <person name="Burns P."/>
            <person name="Jenkins J."/>
            <person name="Prochnik S."/>
            <person name="Shu S."/>
            <person name="Chapman J."/>
            <person name="Pitluck S."/>
            <person name="Schmutz J."/>
            <person name="Rokhsar D."/>
        </authorList>
    </citation>
    <scope>NUCLEOTIDE SEQUENCE</scope>
</reference>
<evidence type="ECO:0000313" key="2">
    <source>
        <dbReference type="Proteomes" id="UP000027120"/>
    </source>
</evidence>
<dbReference type="EMBL" id="KK785868">
    <property type="protein sequence ID" value="KDO40661.1"/>
    <property type="molecule type" value="Genomic_DNA"/>
</dbReference>
<proteinExistence type="predicted"/>
<protein>
    <submittedName>
        <fullName evidence="1">Uncharacterized protein</fullName>
    </submittedName>
</protein>
<dbReference type="Proteomes" id="UP000027120">
    <property type="component" value="Unassembled WGS sequence"/>
</dbReference>
<gene>
    <name evidence="1" type="ORF">CISIN_1g035009mg</name>
</gene>
<name>A0A067DPZ3_CITSI</name>
<evidence type="ECO:0000313" key="1">
    <source>
        <dbReference type="EMBL" id="KDO40661.1"/>
    </source>
</evidence>
<organism evidence="1 2">
    <name type="scientific">Citrus sinensis</name>
    <name type="common">Sweet orange</name>
    <name type="synonym">Citrus aurantium var. sinensis</name>
    <dbReference type="NCBI Taxonomy" id="2711"/>
    <lineage>
        <taxon>Eukaryota</taxon>
        <taxon>Viridiplantae</taxon>
        <taxon>Streptophyta</taxon>
        <taxon>Embryophyta</taxon>
        <taxon>Tracheophyta</taxon>
        <taxon>Spermatophyta</taxon>
        <taxon>Magnoliopsida</taxon>
        <taxon>eudicotyledons</taxon>
        <taxon>Gunneridae</taxon>
        <taxon>Pentapetalae</taxon>
        <taxon>rosids</taxon>
        <taxon>malvids</taxon>
        <taxon>Sapindales</taxon>
        <taxon>Rutaceae</taxon>
        <taxon>Aurantioideae</taxon>
        <taxon>Citrus</taxon>
    </lineage>
</organism>
<keyword evidence="2" id="KW-1185">Reference proteome</keyword>